<dbReference type="Gene3D" id="3.40.50.1460">
    <property type="match status" value="1"/>
</dbReference>
<dbReference type="AlphaFoldDB" id="A0A2P8IBM1"/>
<keyword evidence="3" id="KW-0812">Transmembrane</keyword>
<dbReference type="GO" id="GO:0004197">
    <property type="term" value="F:cysteine-type endopeptidase activity"/>
    <property type="evidence" value="ECO:0007669"/>
    <property type="project" value="InterPro"/>
</dbReference>
<dbReference type="Pfam" id="PF01656">
    <property type="entry name" value="CbiA"/>
    <property type="match status" value="1"/>
</dbReference>
<evidence type="ECO:0000256" key="2">
    <source>
        <dbReference type="ARBA" id="ARBA00022840"/>
    </source>
</evidence>
<dbReference type="Proteomes" id="UP000241118">
    <property type="component" value="Unassembled WGS sequence"/>
</dbReference>
<keyword evidence="3" id="KW-0472">Membrane</keyword>
<dbReference type="GO" id="GO:0009898">
    <property type="term" value="C:cytoplasmic side of plasma membrane"/>
    <property type="evidence" value="ECO:0007669"/>
    <property type="project" value="TreeGrafter"/>
</dbReference>
<dbReference type="OrthoDB" id="8447555at2"/>
<dbReference type="GO" id="GO:0051782">
    <property type="term" value="P:negative regulation of cell division"/>
    <property type="evidence" value="ECO:0007669"/>
    <property type="project" value="TreeGrafter"/>
</dbReference>
<comment type="caution">
    <text evidence="6">The sequence shown here is derived from an EMBL/GenBank/DDBJ whole genome shotgun (WGS) entry which is preliminary data.</text>
</comment>
<protein>
    <submittedName>
        <fullName evidence="6">Cellulose biosynthesis protein BcsQ</fullName>
    </submittedName>
</protein>
<organism evidence="6 7">
    <name type="scientific">Saccharothrix carnea</name>
    <dbReference type="NCBI Taxonomy" id="1280637"/>
    <lineage>
        <taxon>Bacteria</taxon>
        <taxon>Bacillati</taxon>
        <taxon>Actinomycetota</taxon>
        <taxon>Actinomycetes</taxon>
        <taxon>Pseudonocardiales</taxon>
        <taxon>Pseudonocardiaceae</taxon>
        <taxon>Saccharothrix</taxon>
    </lineage>
</organism>
<dbReference type="GO" id="GO:0016887">
    <property type="term" value="F:ATP hydrolysis activity"/>
    <property type="evidence" value="ECO:0007669"/>
    <property type="project" value="TreeGrafter"/>
</dbReference>
<feature type="transmembrane region" description="Helical" evidence="3">
    <location>
        <begin position="614"/>
        <end position="635"/>
    </location>
</feature>
<keyword evidence="2" id="KW-0067">ATP-binding</keyword>
<dbReference type="Pfam" id="PF00656">
    <property type="entry name" value="Peptidase_C14"/>
    <property type="match status" value="1"/>
</dbReference>
<dbReference type="GO" id="GO:0006508">
    <property type="term" value="P:proteolysis"/>
    <property type="evidence" value="ECO:0007669"/>
    <property type="project" value="InterPro"/>
</dbReference>
<evidence type="ECO:0000256" key="1">
    <source>
        <dbReference type="ARBA" id="ARBA00022741"/>
    </source>
</evidence>
<dbReference type="EMBL" id="PYAX01000004">
    <property type="protein sequence ID" value="PSL55853.1"/>
    <property type="molecule type" value="Genomic_DNA"/>
</dbReference>
<dbReference type="RefSeq" id="WP_106615578.1">
    <property type="nucleotide sequence ID" value="NZ_PYAX01000004.1"/>
</dbReference>
<evidence type="ECO:0000256" key="3">
    <source>
        <dbReference type="SAM" id="Phobius"/>
    </source>
</evidence>
<dbReference type="InterPro" id="IPR029030">
    <property type="entry name" value="Caspase-like_dom_sf"/>
</dbReference>
<dbReference type="Gene3D" id="3.40.50.300">
    <property type="entry name" value="P-loop containing nucleotide triphosphate hydrolases"/>
    <property type="match status" value="1"/>
</dbReference>
<feature type="domain" description="Peptidase C14 caspase" evidence="4">
    <location>
        <begin position="3"/>
        <end position="241"/>
    </location>
</feature>
<dbReference type="GO" id="GO:0005524">
    <property type="term" value="F:ATP binding"/>
    <property type="evidence" value="ECO:0007669"/>
    <property type="project" value="UniProtKB-KW"/>
</dbReference>
<dbReference type="InterPro" id="IPR050625">
    <property type="entry name" value="ParA/MinD_ATPase"/>
</dbReference>
<evidence type="ECO:0000259" key="5">
    <source>
        <dbReference type="Pfam" id="PF01656"/>
    </source>
</evidence>
<dbReference type="InterPro" id="IPR027417">
    <property type="entry name" value="P-loop_NTPase"/>
</dbReference>
<dbReference type="GO" id="GO:0005829">
    <property type="term" value="C:cytosol"/>
    <property type="evidence" value="ECO:0007669"/>
    <property type="project" value="TreeGrafter"/>
</dbReference>
<evidence type="ECO:0000259" key="4">
    <source>
        <dbReference type="Pfam" id="PF00656"/>
    </source>
</evidence>
<feature type="transmembrane region" description="Helical" evidence="3">
    <location>
        <begin position="580"/>
        <end position="602"/>
    </location>
</feature>
<evidence type="ECO:0000313" key="6">
    <source>
        <dbReference type="EMBL" id="PSL55853.1"/>
    </source>
</evidence>
<gene>
    <name evidence="6" type="ORF">B0I31_104144</name>
</gene>
<reference evidence="6 7" key="1">
    <citation type="submission" date="2018-03" db="EMBL/GenBank/DDBJ databases">
        <title>Genomic Encyclopedia of Type Strains, Phase III (KMG-III): the genomes of soil and plant-associated and newly described type strains.</title>
        <authorList>
            <person name="Whitman W."/>
        </authorList>
    </citation>
    <scope>NUCLEOTIDE SEQUENCE [LARGE SCALE GENOMIC DNA]</scope>
    <source>
        <strain evidence="6 7">CGMCC 4.7097</strain>
    </source>
</reference>
<feature type="domain" description="CobQ/CobB/MinD/ParA nucleotide binding" evidence="5">
    <location>
        <begin position="267"/>
        <end position="303"/>
    </location>
</feature>
<dbReference type="PANTHER" id="PTHR43384">
    <property type="entry name" value="SEPTUM SITE-DETERMINING PROTEIN MIND HOMOLOG, CHLOROPLASTIC-RELATED"/>
    <property type="match status" value="1"/>
</dbReference>
<proteinExistence type="predicted"/>
<dbReference type="InterPro" id="IPR002586">
    <property type="entry name" value="CobQ/CobB/MinD/ParA_Nub-bd_dom"/>
</dbReference>
<name>A0A2P8IBM1_SACCR</name>
<dbReference type="PANTHER" id="PTHR43384:SF6">
    <property type="entry name" value="SEPTUM SITE-DETERMINING PROTEIN MIND HOMOLOG, CHLOROPLASTIC"/>
    <property type="match status" value="1"/>
</dbReference>
<sequence length="710" mass="79261">MPHALVVGIDQYAAKRIPSLKCAVNDAEEVSQRLKSAGFEVVTLTNQAATRRDIHWELEVGLNERVKDADEPVLIYWSGHGMSDLRESADSDRGWSTFLLPHDADIDQPLASAFPVQQVWALLHRIKTRRLLVMLDTCFSGAFASDSRGFSIGAKGGTVDATDDFLRMEGHGRVVISACGPDEVARENDRQGNGHFTTAVLTVLDRGLDNGDHRANVTTLMSEIRDLVRRETRDSQTPSLHVAAQGSDWSIPLPTPGLYQPPLPSWAFVGTSGGVGKTTLAMMTAELLAESGNTVLYLDADIAQHGGTSEWCQRAKADIGSIRTFADHVAALSKEPTRTQQRHLNDKLLDVTPDYLKRFDCGKILLLPAARTSDKLFVFNLVAEIKDRRSNAVCRQILDAAFDRGLRQGASCVVIDCGAQFDPLVVNAITAAHHPFVVAAARAGAKDSRETILSNCTQTVDDFNRMRVETVVNRVPSREALVRHWGDPGYGKSFHWLPFDRKLFQDWEEGRPNFELGYDDLSHSWHEILVASDRNGCDSRHREFLPSEWDRFSKWSLWLVNNPGWAEITRDHLSRTIRRSYVVAGLYLAILATGLTSMLMHLSAEKPEEDRSFLPQWLAITLVAVFGLGLFGNIVGRLLLRRRRRVVDEVAKHAVSVDELKRWFSVPLTDGPWWKVWQSSRRAAIRWLHKQVVAARASQLPSAQSFEVSG</sequence>
<keyword evidence="1" id="KW-0547">Nucleotide-binding</keyword>
<evidence type="ECO:0000313" key="7">
    <source>
        <dbReference type="Proteomes" id="UP000241118"/>
    </source>
</evidence>
<dbReference type="InterPro" id="IPR011600">
    <property type="entry name" value="Pept_C14_caspase"/>
</dbReference>
<dbReference type="SUPFAM" id="SSF52129">
    <property type="entry name" value="Caspase-like"/>
    <property type="match status" value="1"/>
</dbReference>
<keyword evidence="3" id="KW-1133">Transmembrane helix</keyword>
<accession>A0A2P8IBM1</accession>
<keyword evidence="7" id="KW-1185">Reference proteome</keyword>
<dbReference type="SUPFAM" id="SSF52540">
    <property type="entry name" value="P-loop containing nucleoside triphosphate hydrolases"/>
    <property type="match status" value="1"/>
</dbReference>